<evidence type="ECO:0000313" key="4">
    <source>
        <dbReference type="Proteomes" id="UP000295511"/>
    </source>
</evidence>
<feature type="domain" description="UspA" evidence="2">
    <location>
        <begin position="192"/>
        <end position="335"/>
    </location>
</feature>
<name>A0A4V2ZUK5_9MICC</name>
<dbReference type="Proteomes" id="UP000295511">
    <property type="component" value="Unassembled WGS sequence"/>
</dbReference>
<evidence type="ECO:0000259" key="2">
    <source>
        <dbReference type="Pfam" id="PF00582"/>
    </source>
</evidence>
<feature type="domain" description="UspA" evidence="2">
    <location>
        <begin position="30"/>
        <end position="171"/>
    </location>
</feature>
<comment type="caution">
    <text evidence="3">The sequence shown here is derived from an EMBL/GenBank/DDBJ whole genome shotgun (WGS) entry which is preliminary data.</text>
</comment>
<comment type="similarity">
    <text evidence="1">Belongs to the universal stress protein A family.</text>
</comment>
<dbReference type="InterPro" id="IPR006015">
    <property type="entry name" value="Universal_stress_UspA"/>
</dbReference>
<organism evidence="3 4">
    <name type="scientific">Arthrobacter terricola</name>
    <dbReference type="NCBI Taxonomy" id="2547396"/>
    <lineage>
        <taxon>Bacteria</taxon>
        <taxon>Bacillati</taxon>
        <taxon>Actinomycetota</taxon>
        <taxon>Actinomycetes</taxon>
        <taxon>Micrococcales</taxon>
        <taxon>Micrococcaceae</taxon>
        <taxon>Arthrobacter</taxon>
    </lineage>
</organism>
<reference evidence="3 4" key="1">
    <citation type="submission" date="2019-03" db="EMBL/GenBank/DDBJ databases">
        <title>Whole genome sequence of Arthrobacter sp JH1-1.</title>
        <authorList>
            <person name="Trinh H.N."/>
        </authorList>
    </citation>
    <scope>NUCLEOTIDE SEQUENCE [LARGE SCALE GENOMIC DNA]</scope>
    <source>
        <strain evidence="3 4">JH1-1</strain>
    </source>
</reference>
<dbReference type="PANTHER" id="PTHR46553">
    <property type="entry name" value="ADENINE NUCLEOTIDE ALPHA HYDROLASES-LIKE SUPERFAMILY PROTEIN"/>
    <property type="match status" value="1"/>
</dbReference>
<dbReference type="InterPro" id="IPR006016">
    <property type="entry name" value="UspA"/>
</dbReference>
<dbReference type="EMBL" id="SMRU01000002">
    <property type="protein sequence ID" value="TDG01335.1"/>
    <property type="molecule type" value="Genomic_DNA"/>
</dbReference>
<dbReference type="Pfam" id="PF00582">
    <property type="entry name" value="Usp"/>
    <property type="match status" value="2"/>
</dbReference>
<dbReference type="PANTHER" id="PTHR46553:SF3">
    <property type="entry name" value="ADENINE NUCLEOTIDE ALPHA HYDROLASES-LIKE SUPERFAMILY PROTEIN"/>
    <property type="match status" value="1"/>
</dbReference>
<evidence type="ECO:0000313" key="3">
    <source>
        <dbReference type="EMBL" id="TDG01335.1"/>
    </source>
</evidence>
<dbReference type="CDD" id="cd23659">
    <property type="entry name" value="USP_At3g01520-like"/>
    <property type="match status" value="2"/>
</dbReference>
<proteinExistence type="inferred from homology"/>
<protein>
    <submittedName>
        <fullName evidence="3">Universal stress protein</fullName>
    </submittedName>
</protein>
<accession>A0A4V2ZUK5</accession>
<gene>
    <name evidence="3" type="ORF">E1809_02155</name>
</gene>
<keyword evidence="4" id="KW-1185">Reference proteome</keyword>
<dbReference type="SUPFAM" id="SSF52402">
    <property type="entry name" value="Adenine nucleotide alpha hydrolases-like"/>
    <property type="match status" value="2"/>
</dbReference>
<dbReference type="AlphaFoldDB" id="A0A4V2ZUK5"/>
<dbReference type="InterPro" id="IPR014729">
    <property type="entry name" value="Rossmann-like_a/b/a_fold"/>
</dbReference>
<dbReference type="OrthoDB" id="6174426at2"/>
<dbReference type="Gene3D" id="3.40.50.620">
    <property type="entry name" value="HUPs"/>
    <property type="match status" value="2"/>
</dbReference>
<evidence type="ECO:0000256" key="1">
    <source>
        <dbReference type="ARBA" id="ARBA00008791"/>
    </source>
</evidence>
<dbReference type="PRINTS" id="PR01438">
    <property type="entry name" value="UNVRSLSTRESS"/>
</dbReference>
<sequence length="346" mass="35645">MKTMSEKGALSHPKGADTLDAARLLDHGGRLVVGVDGSEGSMAALRWAVSEAQLRGAAVHMVMAWRHPQSYWPATVWTMMMDSSGDTRQTMANAANTELERLGMEARQGQNAEITWEAMEGHPAEVLVRAAEGAGALVVGSRGSGGFVGVLLGSVSQHVVVHASCPVILIPAPAGESVPAGTVPPAHAHEPFGRIVVRVDGSDGSRAALAWAVNEAQLRGASVHAVIAWERITGPGATNGWAVGTGGPSGDTDPVMATATVEVTRLAKESVKGSDVTISCEAIEGHPAQVLVQCAEGAAALVVGSRGHGGFVGALLGSVSQHVVAHARCPVVLIPDPVHPRHTRPQ</sequence>